<dbReference type="Proteomes" id="UP000198348">
    <property type="component" value="Unassembled WGS sequence"/>
</dbReference>
<name>A0A239ABJ0_9PSEU</name>
<protein>
    <submittedName>
        <fullName evidence="5">Hydroxymethylglutaryl-CoA lyase</fullName>
    </submittedName>
</protein>
<dbReference type="AlphaFoldDB" id="A0A239ABJ0"/>
<evidence type="ECO:0000313" key="5">
    <source>
        <dbReference type="EMBL" id="SNR92752.1"/>
    </source>
</evidence>
<dbReference type="PANTHER" id="PTHR42738:SF7">
    <property type="entry name" value="HYDROXYMETHYLGLUTARYL-COA LYASE"/>
    <property type="match status" value="1"/>
</dbReference>
<dbReference type="Pfam" id="PF00682">
    <property type="entry name" value="HMGL-like"/>
    <property type="match status" value="1"/>
</dbReference>
<feature type="domain" description="Pyruvate carboxyltransferase" evidence="4">
    <location>
        <begin position="10"/>
        <end position="286"/>
    </location>
</feature>
<dbReference type="GO" id="GO:0046872">
    <property type="term" value="F:metal ion binding"/>
    <property type="evidence" value="ECO:0007669"/>
    <property type="project" value="UniProtKB-KW"/>
</dbReference>
<evidence type="ECO:0000256" key="2">
    <source>
        <dbReference type="ARBA" id="ARBA00022723"/>
    </source>
</evidence>
<evidence type="ECO:0000313" key="6">
    <source>
        <dbReference type="Proteomes" id="UP000198348"/>
    </source>
</evidence>
<organism evidence="5 6">
    <name type="scientific">Haloechinothrix alba</name>
    <dbReference type="NCBI Taxonomy" id="664784"/>
    <lineage>
        <taxon>Bacteria</taxon>
        <taxon>Bacillati</taxon>
        <taxon>Actinomycetota</taxon>
        <taxon>Actinomycetes</taxon>
        <taxon>Pseudonocardiales</taxon>
        <taxon>Pseudonocardiaceae</taxon>
        <taxon>Haloechinothrix</taxon>
    </lineage>
</organism>
<dbReference type="PANTHER" id="PTHR42738">
    <property type="entry name" value="HYDROXYMETHYLGLUTARYL-COA LYASE"/>
    <property type="match status" value="1"/>
</dbReference>
<dbReference type="OrthoDB" id="9784013at2"/>
<dbReference type="EMBL" id="FZNW01000035">
    <property type="protein sequence ID" value="SNR92752.1"/>
    <property type="molecule type" value="Genomic_DNA"/>
</dbReference>
<proteinExistence type="inferred from homology"/>
<gene>
    <name evidence="5" type="ORF">SAMN06265360_1357</name>
</gene>
<reference evidence="5 6" key="1">
    <citation type="submission" date="2017-06" db="EMBL/GenBank/DDBJ databases">
        <authorList>
            <person name="Kim H.J."/>
            <person name="Triplett B.A."/>
        </authorList>
    </citation>
    <scope>NUCLEOTIDE SEQUENCE [LARGE SCALE GENOMIC DNA]</scope>
    <source>
        <strain evidence="5 6">DSM 45207</strain>
    </source>
</reference>
<dbReference type="PROSITE" id="PS50991">
    <property type="entry name" value="PYR_CT"/>
    <property type="match status" value="1"/>
</dbReference>
<dbReference type="GO" id="GO:0046951">
    <property type="term" value="P:ketone body biosynthetic process"/>
    <property type="evidence" value="ECO:0007669"/>
    <property type="project" value="TreeGrafter"/>
</dbReference>
<dbReference type="InterPro" id="IPR013785">
    <property type="entry name" value="Aldolase_TIM"/>
</dbReference>
<dbReference type="SUPFAM" id="SSF51569">
    <property type="entry name" value="Aldolase"/>
    <property type="match status" value="1"/>
</dbReference>
<keyword evidence="3 5" id="KW-0456">Lyase</keyword>
<dbReference type="Gene3D" id="3.20.20.70">
    <property type="entry name" value="Aldolase class I"/>
    <property type="match status" value="1"/>
</dbReference>
<dbReference type="GO" id="GO:0006552">
    <property type="term" value="P:L-leucine catabolic process"/>
    <property type="evidence" value="ECO:0007669"/>
    <property type="project" value="TreeGrafter"/>
</dbReference>
<dbReference type="InterPro" id="IPR043594">
    <property type="entry name" value="HMGL"/>
</dbReference>
<dbReference type="InterPro" id="IPR000891">
    <property type="entry name" value="PYR_CT"/>
</dbReference>
<dbReference type="RefSeq" id="WP_089303392.1">
    <property type="nucleotide sequence ID" value="NZ_FZNW01000035.1"/>
</dbReference>
<evidence type="ECO:0000256" key="3">
    <source>
        <dbReference type="ARBA" id="ARBA00023239"/>
    </source>
</evidence>
<keyword evidence="6" id="KW-1185">Reference proteome</keyword>
<accession>A0A239ABJ0</accession>
<sequence>MMASSLPSSVRVCECWARDGLQSWPAVVPVEDKLAVLRKLIEAGVREVDATSMVPAKLLPQFADADDLLAALADAGVRTRVLTPSLHGVERAVQIHERLGGITDIGFPISASESHNVANLKRTHAEHLPQVERMIGCAHDAGLTVVAAVATAFGCPIEGEVPQEAVFAIADRLVELGVDRLMLSDTTGLADPERVTAYTTRAIRDYPGVDLIAHFHDTRGTGIVNTWAAIQAGAGCVDGCLGGIGGEPAVVEQNHSGETGNISSEDLVVLLERAGVHTGIDPEEFLAAGRLAEEVLGAQGRSQALRTGPALVTTGKGVQQ</sequence>
<comment type="similarity">
    <text evidence="1">Belongs to the HMG-CoA lyase family.</text>
</comment>
<dbReference type="GO" id="GO:0004419">
    <property type="term" value="F:hydroxymethylglutaryl-CoA lyase activity"/>
    <property type="evidence" value="ECO:0007669"/>
    <property type="project" value="TreeGrafter"/>
</dbReference>
<keyword evidence="2" id="KW-0479">Metal-binding</keyword>
<evidence type="ECO:0000256" key="1">
    <source>
        <dbReference type="ARBA" id="ARBA00009405"/>
    </source>
</evidence>
<evidence type="ECO:0000259" key="4">
    <source>
        <dbReference type="PROSITE" id="PS50991"/>
    </source>
</evidence>